<dbReference type="OrthoDB" id="69313at2"/>
<proteinExistence type="predicted"/>
<sequence length="227" mass="25513">MRRIVVMNTKGGCGKTTIATNLASYYARQGHVTALFDYDAQHSSSHWLKLRNGNAAPIHGVTAYERTPLTMTRSWQLRVPPETDRIVVDTPASIDRQDFLDHVRQVDAILIPVLPSPIDTSAAADFVRDLFLIGKVRGDRVQVGIISNRVRANTRAFQALTRFLGSLDIPVVAQLRDSQGYVHATDQGCGIHELNDSRAARERHHWRRVYRWLEEGRSGLSPTPRPL</sequence>
<dbReference type="Pfam" id="PF01656">
    <property type="entry name" value="CbiA"/>
    <property type="match status" value="1"/>
</dbReference>
<dbReference type="Proteomes" id="UP000245474">
    <property type="component" value="Unassembled WGS sequence"/>
</dbReference>
<dbReference type="InterPro" id="IPR050678">
    <property type="entry name" value="DNA_Partitioning_ATPase"/>
</dbReference>
<dbReference type="CDD" id="cd02042">
    <property type="entry name" value="ParAB_family"/>
    <property type="match status" value="1"/>
</dbReference>
<dbReference type="AlphaFoldDB" id="A0A2U2MXK6"/>
<keyword evidence="3" id="KW-1185">Reference proteome</keyword>
<accession>A0A2U2MXK6</accession>
<evidence type="ECO:0000313" key="2">
    <source>
        <dbReference type="EMBL" id="PWG61665.1"/>
    </source>
</evidence>
<organism evidence="2 3">
    <name type="scientific">Sediminicurvatus halobius</name>
    <dbReference type="NCBI Taxonomy" id="2182432"/>
    <lineage>
        <taxon>Bacteria</taxon>
        <taxon>Pseudomonadati</taxon>
        <taxon>Pseudomonadota</taxon>
        <taxon>Gammaproteobacteria</taxon>
        <taxon>Chromatiales</taxon>
        <taxon>Ectothiorhodospiraceae</taxon>
        <taxon>Sediminicurvatus</taxon>
    </lineage>
</organism>
<dbReference type="EMBL" id="QFFI01000029">
    <property type="protein sequence ID" value="PWG61665.1"/>
    <property type="molecule type" value="Genomic_DNA"/>
</dbReference>
<dbReference type="InterPro" id="IPR002586">
    <property type="entry name" value="CobQ/CobB/MinD/ParA_Nub-bd_dom"/>
</dbReference>
<dbReference type="RefSeq" id="WP_109679730.1">
    <property type="nucleotide sequence ID" value="NZ_CP086615.1"/>
</dbReference>
<dbReference type="PANTHER" id="PTHR13696:SF96">
    <property type="entry name" value="COBQ_COBB_MIND_PARA NUCLEOTIDE BINDING DOMAIN-CONTAINING PROTEIN"/>
    <property type="match status" value="1"/>
</dbReference>
<reference evidence="2 3" key="1">
    <citation type="submission" date="2018-05" db="EMBL/GenBank/DDBJ databases">
        <title>Spiribacter halobius sp. nov., a moderately halophilic bacterium isolated from marine solar saltern.</title>
        <authorList>
            <person name="Zheng W.-S."/>
            <person name="Lu D.-C."/>
            <person name="Du Z.-J."/>
        </authorList>
    </citation>
    <scope>NUCLEOTIDE SEQUENCE [LARGE SCALE GENOMIC DNA]</scope>
    <source>
        <strain evidence="2 3">E85</strain>
    </source>
</reference>
<name>A0A2U2MXK6_9GAMM</name>
<gene>
    <name evidence="2" type="ORF">DEM34_15435</name>
</gene>
<dbReference type="Gene3D" id="3.40.50.300">
    <property type="entry name" value="P-loop containing nucleotide triphosphate hydrolases"/>
    <property type="match status" value="1"/>
</dbReference>
<dbReference type="PIRSF" id="PIRSF009320">
    <property type="entry name" value="Nuc_binding_HP_1000"/>
    <property type="match status" value="1"/>
</dbReference>
<evidence type="ECO:0000259" key="1">
    <source>
        <dbReference type="Pfam" id="PF01656"/>
    </source>
</evidence>
<comment type="caution">
    <text evidence="2">The sequence shown here is derived from an EMBL/GenBank/DDBJ whole genome shotgun (WGS) entry which is preliminary data.</text>
</comment>
<evidence type="ECO:0000313" key="3">
    <source>
        <dbReference type="Proteomes" id="UP000245474"/>
    </source>
</evidence>
<protein>
    <recommendedName>
        <fullName evidence="1">CobQ/CobB/MinD/ParA nucleotide binding domain-containing protein</fullName>
    </recommendedName>
</protein>
<dbReference type="SUPFAM" id="SSF52540">
    <property type="entry name" value="P-loop containing nucleoside triphosphate hydrolases"/>
    <property type="match status" value="1"/>
</dbReference>
<dbReference type="PANTHER" id="PTHR13696">
    <property type="entry name" value="P-LOOP CONTAINING NUCLEOSIDE TRIPHOSPHATE HYDROLASE"/>
    <property type="match status" value="1"/>
</dbReference>
<feature type="domain" description="CobQ/CobB/MinD/ParA nucleotide binding" evidence="1">
    <location>
        <begin position="4"/>
        <end position="180"/>
    </location>
</feature>
<dbReference type="InterPro" id="IPR027417">
    <property type="entry name" value="P-loop_NTPase"/>
</dbReference>